<dbReference type="SUPFAM" id="SSF48008">
    <property type="entry name" value="GntR ligand-binding domain-like"/>
    <property type="match status" value="1"/>
</dbReference>
<dbReference type="Gene3D" id="1.10.10.10">
    <property type="entry name" value="Winged helix-like DNA-binding domain superfamily/Winged helix DNA-binding domain"/>
    <property type="match status" value="1"/>
</dbReference>
<dbReference type="PANTHER" id="PTHR43537:SF24">
    <property type="entry name" value="GLUCONATE OPERON TRANSCRIPTIONAL REPRESSOR"/>
    <property type="match status" value="1"/>
</dbReference>
<dbReference type="AlphaFoldDB" id="A0A2X4U297"/>
<dbReference type="SMART" id="SM00345">
    <property type="entry name" value="HTH_GNTR"/>
    <property type="match status" value="1"/>
</dbReference>
<feature type="region of interest" description="Disordered" evidence="4">
    <location>
        <begin position="1"/>
        <end position="29"/>
    </location>
</feature>
<accession>A0A2X4U297</accession>
<organism evidence="6 7">
    <name type="scientific">Rhodococcus coprophilus</name>
    <dbReference type="NCBI Taxonomy" id="38310"/>
    <lineage>
        <taxon>Bacteria</taxon>
        <taxon>Bacillati</taxon>
        <taxon>Actinomycetota</taxon>
        <taxon>Actinomycetes</taxon>
        <taxon>Mycobacteriales</taxon>
        <taxon>Nocardiaceae</taxon>
        <taxon>Rhodococcus</taxon>
    </lineage>
</organism>
<evidence type="ECO:0000256" key="2">
    <source>
        <dbReference type="ARBA" id="ARBA00023125"/>
    </source>
</evidence>
<proteinExistence type="predicted"/>
<feature type="domain" description="HTH gntR-type" evidence="5">
    <location>
        <begin position="29"/>
        <end position="96"/>
    </location>
</feature>
<dbReference type="PANTHER" id="PTHR43537">
    <property type="entry name" value="TRANSCRIPTIONAL REGULATOR, GNTR FAMILY"/>
    <property type="match status" value="1"/>
</dbReference>
<dbReference type="InterPro" id="IPR036390">
    <property type="entry name" value="WH_DNA-bd_sf"/>
</dbReference>
<reference evidence="6 7" key="1">
    <citation type="submission" date="2018-06" db="EMBL/GenBank/DDBJ databases">
        <authorList>
            <consortium name="Pathogen Informatics"/>
            <person name="Doyle S."/>
        </authorList>
    </citation>
    <scope>NUCLEOTIDE SEQUENCE [LARGE SCALE GENOMIC DNA]</scope>
    <source>
        <strain evidence="6 7">NCTC10994</strain>
    </source>
</reference>
<keyword evidence="3" id="KW-0804">Transcription</keyword>
<dbReference type="Proteomes" id="UP000249091">
    <property type="component" value="Chromosome 1"/>
</dbReference>
<gene>
    <name evidence="6" type="primary">mcbR_2</name>
    <name evidence="6" type="ORF">NCTC10994_02321</name>
</gene>
<dbReference type="EMBL" id="LS483468">
    <property type="protein sequence ID" value="SQI32739.1"/>
    <property type="molecule type" value="Genomic_DNA"/>
</dbReference>
<dbReference type="PROSITE" id="PS50949">
    <property type="entry name" value="HTH_GNTR"/>
    <property type="match status" value="1"/>
</dbReference>
<dbReference type="Pfam" id="PF07729">
    <property type="entry name" value="FCD"/>
    <property type="match status" value="1"/>
</dbReference>
<keyword evidence="2" id="KW-0238">DNA-binding</keyword>
<dbReference type="Gene3D" id="1.20.120.530">
    <property type="entry name" value="GntR ligand-binding domain-like"/>
    <property type="match status" value="1"/>
</dbReference>
<dbReference type="InterPro" id="IPR011711">
    <property type="entry name" value="GntR_C"/>
</dbReference>
<evidence type="ECO:0000256" key="1">
    <source>
        <dbReference type="ARBA" id="ARBA00023015"/>
    </source>
</evidence>
<dbReference type="SUPFAM" id="SSF46785">
    <property type="entry name" value="Winged helix' DNA-binding domain"/>
    <property type="match status" value="1"/>
</dbReference>
<dbReference type="GO" id="GO:0003677">
    <property type="term" value="F:DNA binding"/>
    <property type="evidence" value="ECO:0007669"/>
    <property type="project" value="UniProtKB-KW"/>
</dbReference>
<dbReference type="STRING" id="1219011.GCA_001895045_04098"/>
<dbReference type="Pfam" id="PF00392">
    <property type="entry name" value="GntR"/>
    <property type="match status" value="1"/>
</dbReference>
<dbReference type="InterPro" id="IPR000524">
    <property type="entry name" value="Tscrpt_reg_HTH_GntR"/>
</dbReference>
<dbReference type="GO" id="GO:0003700">
    <property type="term" value="F:DNA-binding transcription factor activity"/>
    <property type="evidence" value="ECO:0007669"/>
    <property type="project" value="InterPro"/>
</dbReference>
<name>A0A2X4U297_9NOCA</name>
<dbReference type="SMART" id="SM00895">
    <property type="entry name" value="FCD"/>
    <property type="match status" value="1"/>
</dbReference>
<dbReference type="KEGG" id="rcr:NCTC10994_02321"/>
<evidence type="ECO:0000256" key="4">
    <source>
        <dbReference type="SAM" id="MobiDB-lite"/>
    </source>
</evidence>
<dbReference type="InterPro" id="IPR036388">
    <property type="entry name" value="WH-like_DNA-bd_sf"/>
</dbReference>
<sequence length="256" mass="28372">MSAPTPSPDKASERSGILPRAGLSMRRRPQLSDEVAGHLRSSIMSGALRPGDFIRLDETAAELGVSVTPVREALLTLRGEGMVESAPNRGYRVSPLNRSDIDDIFWLQGQIAVELALRAVDRVTAEDLVRLAEFNERLRQLVVLPSGVAPDVERIADAEFDFHREVNRIADSPKLAWFLNNAARSIPYRLYARDAGWGTKAVAAHTKLIEAMRVRDHNEAITQTLVQFDDAAARLVEHRRRVVSEGAVSQDRPLPI</sequence>
<evidence type="ECO:0000259" key="5">
    <source>
        <dbReference type="PROSITE" id="PS50949"/>
    </source>
</evidence>
<protein>
    <submittedName>
        <fullName evidence="6">Putative GntR family transcriptional regulator</fullName>
    </submittedName>
</protein>
<evidence type="ECO:0000313" key="6">
    <source>
        <dbReference type="EMBL" id="SQI32739.1"/>
    </source>
</evidence>
<dbReference type="CDD" id="cd07377">
    <property type="entry name" value="WHTH_GntR"/>
    <property type="match status" value="1"/>
</dbReference>
<evidence type="ECO:0000313" key="7">
    <source>
        <dbReference type="Proteomes" id="UP000249091"/>
    </source>
</evidence>
<keyword evidence="7" id="KW-1185">Reference proteome</keyword>
<keyword evidence="1" id="KW-0805">Transcription regulation</keyword>
<evidence type="ECO:0000256" key="3">
    <source>
        <dbReference type="ARBA" id="ARBA00023163"/>
    </source>
</evidence>
<dbReference type="InterPro" id="IPR008920">
    <property type="entry name" value="TF_FadR/GntR_C"/>
</dbReference>